<evidence type="ECO:0000259" key="1">
    <source>
        <dbReference type="Pfam" id="PF20700"/>
    </source>
</evidence>
<sequence length="219" mass="25119">MPKSRLPISQRKRSRSKRAKTVKHLWCLRKENQPDVIPTMTDNEYKQNIYIDFIHSPILLKDLEDVWNIKSTTDQTNKDPWGSDTEYNRIVAEELQIEADQPEEPAISGKRIVNIGFLEQVIQLSENHARSCTTGRLNIDKEIRSGLKSTIILKCIMCEKTFSCSAIDKKVDINKEAVWGTFAIGSTYKHTEEFLSVMNIPPLSGTTFYTIQDELSQVI</sequence>
<dbReference type="EMBL" id="JARPUR010000002">
    <property type="protein sequence ID" value="KAK4882457.1"/>
    <property type="molecule type" value="Genomic_DNA"/>
</dbReference>
<dbReference type="Pfam" id="PF20700">
    <property type="entry name" value="Mutator"/>
    <property type="match status" value="1"/>
</dbReference>
<reference evidence="3" key="1">
    <citation type="submission" date="2023-01" db="EMBL/GenBank/DDBJ databases">
        <title>Key to firefly adult light organ development and bioluminescence: homeobox transcription factors regulate luciferase expression and transportation to peroxisome.</title>
        <authorList>
            <person name="Fu X."/>
        </authorList>
    </citation>
    <scope>NUCLEOTIDE SEQUENCE [LARGE SCALE GENOMIC DNA]</scope>
</reference>
<keyword evidence="3" id="KW-1185">Reference proteome</keyword>
<comment type="caution">
    <text evidence="2">The sequence shown here is derived from an EMBL/GenBank/DDBJ whole genome shotgun (WGS) entry which is preliminary data.</text>
</comment>
<gene>
    <name evidence="2" type="ORF">RN001_005776</name>
</gene>
<dbReference type="InterPro" id="IPR049012">
    <property type="entry name" value="Mutator_transp_dom"/>
</dbReference>
<proteinExistence type="predicted"/>
<accession>A0AAN7Q1R6</accession>
<organism evidence="2 3">
    <name type="scientific">Aquatica leii</name>
    <dbReference type="NCBI Taxonomy" id="1421715"/>
    <lineage>
        <taxon>Eukaryota</taxon>
        <taxon>Metazoa</taxon>
        <taxon>Ecdysozoa</taxon>
        <taxon>Arthropoda</taxon>
        <taxon>Hexapoda</taxon>
        <taxon>Insecta</taxon>
        <taxon>Pterygota</taxon>
        <taxon>Neoptera</taxon>
        <taxon>Endopterygota</taxon>
        <taxon>Coleoptera</taxon>
        <taxon>Polyphaga</taxon>
        <taxon>Elateriformia</taxon>
        <taxon>Elateroidea</taxon>
        <taxon>Lampyridae</taxon>
        <taxon>Luciolinae</taxon>
        <taxon>Aquatica</taxon>
    </lineage>
</organism>
<name>A0AAN7Q1R6_9COLE</name>
<protein>
    <recommendedName>
        <fullName evidence="1">Mutator-like transposase domain-containing protein</fullName>
    </recommendedName>
</protein>
<evidence type="ECO:0000313" key="2">
    <source>
        <dbReference type="EMBL" id="KAK4882457.1"/>
    </source>
</evidence>
<feature type="domain" description="Mutator-like transposase" evidence="1">
    <location>
        <begin position="109"/>
        <end position="218"/>
    </location>
</feature>
<evidence type="ECO:0000313" key="3">
    <source>
        <dbReference type="Proteomes" id="UP001353858"/>
    </source>
</evidence>
<dbReference type="Proteomes" id="UP001353858">
    <property type="component" value="Unassembled WGS sequence"/>
</dbReference>
<dbReference type="AlphaFoldDB" id="A0AAN7Q1R6"/>